<organism evidence="3 4">
    <name type="scientific">Roseateles puraquae</name>
    <dbReference type="NCBI Taxonomy" id="431059"/>
    <lineage>
        <taxon>Bacteria</taxon>
        <taxon>Pseudomonadati</taxon>
        <taxon>Pseudomonadota</taxon>
        <taxon>Betaproteobacteria</taxon>
        <taxon>Burkholderiales</taxon>
        <taxon>Sphaerotilaceae</taxon>
        <taxon>Roseateles</taxon>
    </lineage>
</organism>
<dbReference type="CDD" id="cd00293">
    <property type="entry name" value="USP-like"/>
    <property type="match status" value="1"/>
</dbReference>
<dbReference type="PRINTS" id="PR01438">
    <property type="entry name" value="UNVRSLSTRESS"/>
</dbReference>
<dbReference type="PANTHER" id="PTHR46268:SF15">
    <property type="entry name" value="UNIVERSAL STRESS PROTEIN HP_0031"/>
    <property type="match status" value="1"/>
</dbReference>
<dbReference type="SUPFAM" id="SSF52402">
    <property type="entry name" value="Adenine nucleotide alpha hydrolases-like"/>
    <property type="match status" value="2"/>
</dbReference>
<reference evidence="3 4" key="1">
    <citation type="journal article" date="2007" name="Int. J. Syst. Evol. Microbiol.">
        <title>Description of Pelomonas aquatica sp. nov. and Pelomonas puraquae sp. nov., isolated from industrial and haemodialysis water.</title>
        <authorList>
            <person name="Gomila M."/>
            <person name="Bowien B."/>
            <person name="Falsen E."/>
            <person name="Moore E.R."/>
            <person name="Lalucat J."/>
        </authorList>
    </citation>
    <scope>NUCLEOTIDE SEQUENCE [LARGE SCALE GENOMIC DNA]</scope>
    <source>
        <strain evidence="3 4">CCUG 52769</strain>
    </source>
</reference>
<dbReference type="Proteomes" id="UP000197446">
    <property type="component" value="Unassembled WGS sequence"/>
</dbReference>
<evidence type="ECO:0000259" key="2">
    <source>
        <dbReference type="Pfam" id="PF00582"/>
    </source>
</evidence>
<dbReference type="InterPro" id="IPR006016">
    <property type="entry name" value="UspA"/>
</dbReference>
<gene>
    <name evidence="3" type="ORF">CDO81_00435</name>
</gene>
<dbReference type="OrthoDB" id="9804721at2"/>
<accession>A0A254NBJ5</accession>
<comment type="caution">
    <text evidence="3">The sequence shown here is derived from an EMBL/GenBank/DDBJ whole genome shotgun (WGS) entry which is preliminary data.</text>
</comment>
<sequence>MNYRSLLVHLDATPANAARTQIAIALARSWGAHVTGLAPVTAAELQQFQSAAALDGHIAGTTAALLGRAEDLAQEFVLRCDAAGLPSFDAVADRAPTADSLAQQAQGADLLLMGQPDPSLPHYKQALSALEGLLLSCARPVLLIPYTHLDPVRLRRVLVAWDGSRESLRATTDALPVLKAAENVTLVHWRTDAQDSSALPHLTRVRDWLARHGVPAELRHDVTTLSVGDALLNAASDHGADLVVMGAYGHARWAERLFGGVSRTLLTSMTVPVLMSH</sequence>
<comment type="similarity">
    <text evidence="1">Belongs to the universal stress protein A family.</text>
</comment>
<dbReference type="Gene3D" id="3.40.50.12370">
    <property type="match status" value="1"/>
</dbReference>
<proteinExistence type="inferred from homology"/>
<keyword evidence="4" id="KW-1185">Reference proteome</keyword>
<dbReference type="InterPro" id="IPR006015">
    <property type="entry name" value="Universal_stress_UspA"/>
</dbReference>
<feature type="domain" description="UspA" evidence="2">
    <location>
        <begin position="155"/>
        <end position="275"/>
    </location>
</feature>
<evidence type="ECO:0000313" key="3">
    <source>
        <dbReference type="EMBL" id="OWR04994.1"/>
    </source>
</evidence>
<dbReference type="RefSeq" id="WP_088481208.1">
    <property type="nucleotide sequence ID" value="NZ_NISI01000001.1"/>
</dbReference>
<dbReference type="Pfam" id="PF00582">
    <property type="entry name" value="Usp"/>
    <property type="match status" value="1"/>
</dbReference>
<protein>
    <submittedName>
        <fullName evidence="3">Universal stress protein UspA</fullName>
    </submittedName>
</protein>
<dbReference type="AlphaFoldDB" id="A0A254NBJ5"/>
<dbReference type="PANTHER" id="PTHR46268">
    <property type="entry name" value="STRESS RESPONSE PROTEIN NHAX"/>
    <property type="match status" value="1"/>
</dbReference>
<evidence type="ECO:0000256" key="1">
    <source>
        <dbReference type="ARBA" id="ARBA00008791"/>
    </source>
</evidence>
<name>A0A254NBJ5_9BURK</name>
<dbReference type="EMBL" id="NISI01000001">
    <property type="protein sequence ID" value="OWR04994.1"/>
    <property type="molecule type" value="Genomic_DNA"/>
</dbReference>
<evidence type="ECO:0000313" key="4">
    <source>
        <dbReference type="Proteomes" id="UP000197446"/>
    </source>
</evidence>